<keyword evidence="1" id="KW-0547">Nucleotide-binding</keyword>
<sequence length="81" mass="9483">MENSYTYLTTEELAGRIKYDCRTIRQCLKDTVLLEGKHYIKPFGRRKILFLWEEVEKEMLDGARENEFLAIPMANGVVCHG</sequence>
<evidence type="ECO:0000313" key="1">
    <source>
        <dbReference type="EMBL" id="KXO10529.1"/>
    </source>
</evidence>
<gene>
    <name evidence="1" type="ORF">J122_1620</name>
</gene>
<protein>
    <submittedName>
        <fullName evidence="1">Transcription-repair coupling factor (Superfamily II helicase)</fullName>
    </submittedName>
</protein>
<accession>A0A137SDM0</accession>
<dbReference type="AlphaFoldDB" id="A0A137SDM0"/>
<dbReference type="GO" id="GO:0004386">
    <property type="term" value="F:helicase activity"/>
    <property type="evidence" value="ECO:0007669"/>
    <property type="project" value="UniProtKB-KW"/>
</dbReference>
<keyword evidence="2" id="KW-1185">Reference proteome</keyword>
<keyword evidence="1" id="KW-0378">Hydrolase</keyword>
<keyword evidence="1" id="KW-0067">ATP-binding</keyword>
<dbReference type="Proteomes" id="UP000070282">
    <property type="component" value="Unassembled WGS sequence"/>
</dbReference>
<dbReference type="RefSeq" id="WP_058091800.1">
    <property type="nucleotide sequence ID" value="NZ_LOCO01000006.1"/>
</dbReference>
<dbReference type="PATRIC" id="fig|1306954.6.peg.3597"/>
<reference evidence="2" key="1">
    <citation type="submission" date="2015-12" db="EMBL/GenBank/DDBJ databases">
        <authorList>
            <person name="Lima A."/>
            <person name="Farahani Zayas N."/>
            <person name="Castro Da Silva M.A."/>
            <person name="Cabral A."/>
            <person name="Pessatti M.L."/>
        </authorList>
    </citation>
    <scope>NUCLEOTIDE SEQUENCE [LARGE SCALE GENOMIC DNA]</scope>
    <source>
        <strain evidence="2">LAMA 842</strain>
    </source>
</reference>
<dbReference type="EMBL" id="LOCO01000006">
    <property type="protein sequence ID" value="KXO10529.1"/>
    <property type="molecule type" value="Genomic_DNA"/>
</dbReference>
<name>A0A137SDM0_9GAMM</name>
<evidence type="ECO:0000313" key="2">
    <source>
        <dbReference type="Proteomes" id="UP000070282"/>
    </source>
</evidence>
<proteinExistence type="predicted"/>
<keyword evidence="1" id="KW-0347">Helicase</keyword>
<organism evidence="1 2">
    <name type="scientific">Marinobacter excellens LAMA 842</name>
    <dbReference type="NCBI Taxonomy" id="1306954"/>
    <lineage>
        <taxon>Bacteria</taxon>
        <taxon>Pseudomonadati</taxon>
        <taxon>Pseudomonadota</taxon>
        <taxon>Gammaproteobacteria</taxon>
        <taxon>Pseudomonadales</taxon>
        <taxon>Marinobacteraceae</taxon>
        <taxon>Marinobacter</taxon>
    </lineage>
</organism>
<comment type="caution">
    <text evidence="1">The sequence shown here is derived from an EMBL/GenBank/DDBJ whole genome shotgun (WGS) entry which is preliminary data.</text>
</comment>